<dbReference type="AlphaFoldDB" id="A0A5B7EGU5"/>
<accession>A0A5B7EGU5</accession>
<comment type="caution">
    <text evidence="2">The sequence shown here is derived from an EMBL/GenBank/DDBJ whole genome shotgun (WGS) entry which is preliminary data.</text>
</comment>
<feature type="compositionally biased region" description="Basic and acidic residues" evidence="1">
    <location>
        <begin position="1"/>
        <end position="14"/>
    </location>
</feature>
<dbReference type="Proteomes" id="UP000324222">
    <property type="component" value="Unassembled WGS sequence"/>
</dbReference>
<sequence length="151" mass="16105">MLRDLGRGSGEQEKAAAAIPESPSHTIISGVTAGEADVLGGRESEIIHVREVPSARKICASAWDVIAVVRYCHSSVVRDSGHAGGTRMVVFRGLSAFKKHLDSPRCEGTYCSINSPRVPNCSSCLNQPHGALVVIVFMEASHKLPIGLHHV</sequence>
<reference evidence="2 3" key="1">
    <citation type="submission" date="2019-05" db="EMBL/GenBank/DDBJ databases">
        <title>Another draft genome of Portunus trituberculatus and its Hox gene families provides insights of decapod evolution.</title>
        <authorList>
            <person name="Jeong J.-H."/>
            <person name="Song I."/>
            <person name="Kim S."/>
            <person name="Choi T."/>
            <person name="Kim D."/>
            <person name="Ryu S."/>
            <person name="Kim W."/>
        </authorList>
    </citation>
    <scope>NUCLEOTIDE SEQUENCE [LARGE SCALE GENOMIC DNA]</scope>
    <source>
        <tissue evidence="2">Muscle</tissue>
    </source>
</reference>
<gene>
    <name evidence="2" type="ORF">E2C01_025950</name>
</gene>
<dbReference type="EMBL" id="VSRR010002663">
    <property type="protein sequence ID" value="MPC32628.1"/>
    <property type="molecule type" value="Genomic_DNA"/>
</dbReference>
<feature type="region of interest" description="Disordered" evidence="1">
    <location>
        <begin position="1"/>
        <end position="22"/>
    </location>
</feature>
<evidence type="ECO:0000256" key="1">
    <source>
        <dbReference type="SAM" id="MobiDB-lite"/>
    </source>
</evidence>
<organism evidence="2 3">
    <name type="scientific">Portunus trituberculatus</name>
    <name type="common">Swimming crab</name>
    <name type="synonym">Neptunus trituberculatus</name>
    <dbReference type="NCBI Taxonomy" id="210409"/>
    <lineage>
        <taxon>Eukaryota</taxon>
        <taxon>Metazoa</taxon>
        <taxon>Ecdysozoa</taxon>
        <taxon>Arthropoda</taxon>
        <taxon>Crustacea</taxon>
        <taxon>Multicrustacea</taxon>
        <taxon>Malacostraca</taxon>
        <taxon>Eumalacostraca</taxon>
        <taxon>Eucarida</taxon>
        <taxon>Decapoda</taxon>
        <taxon>Pleocyemata</taxon>
        <taxon>Brachyura</taxon>
        <taxon>Eubrachyura</taxon>
        <taxon>Portunoidea</taxon>
        <taxon>Portunidae</taxon>
        <taxon>Portuninae</taxon>
        <taxon>Portunus</taxon>
    </lineage>
</organism>
<proteinExistence type="predicted"/>
<evidence type="ECO:0000313" key="2">
    <source>
        <dbReference type="EMBL" id="MPC32628.1"/>
    </source>
</evidence>
<name>A0A5B7EGU5_PORTR</name>
<protein>
    <submittedName>
        <fullName evidence="2">Uncharacterized protein</fullName>
    </submittedName>
</protein>
<keyword evidence="3" id="KW-1185">Reference proteome</keyword>
<evidence type="ECO:0000313" key="3">
    <source>
        <dbReference type="Proteomes" id="UP000324222"/>
    </source>
</evidence>